<evidence type="ECO:0008006" key="4">
    <source>
        <dbReference type="Google" id="ProtNLM"/>
    </source>
</evidence>
<dbReference type="Pfam" id="PF11832">
    <property type="entry name" value="DUF3352"/>
    <property type="match status" value="1"/>
</dbReference>
<sequence>MKARPFLIAVVATVFVLFSLVAGLGWAMARQNPLRLVDQPLELPRAARFVPREAALAVHWLMDPVRVPAYAQAVAPARNRRKARDGAQQIRDGAFALAGLDFESELVDWLGPQVSMALLEPNGSEGSMGWLLVLESRDQDGARRFLQRFWQARSLAGTDLQISRYRGMGVISGKGALSGRNPQPLATALIDDDLLLLASGRGVLEQALDVSQLSDQHQLGDQELVEIVRQLGEGVALMVASPPALHSWLGLPKQLSQREDLLGLVAALKPEGSDLALEGLLRFQQPLEAVASEAGSADGLAQLTASAGGQAEALALLSSPSRLLDPSDQDPLVQWLGPLLRQQLTANELSSAATIAGLDDGPLLWLQQPEGWLVATKQDHPAVSVVDDALTEQGFIRSDLPSDDESLQVWTRLARQQSSTKNLLEAQLGVALAEEPDQAWWGQTLAALQQRKQGKALQPRLRQLNNLNRDDRPLTQQLVLGASPGRVQLQHWRPWTLMQTLAGGSLQPSVQGLAMAVGPDQDEQSSSLRMRARLNLG</sequence>
<organism evidence="2 3">
    <name type="scientific">Prochlorococcus marinus (strain MIT 9303)</name>
    <dbReference type="NCBI Taxonomy" id="59922"/>
    <lineage>
        <taxon>Bacteria</taxon>
        <taxon>Bacillati</taxon>
        <taxon>Cyanobacteriota</taxon>
        <taxon>Cyanophyceae</taxon>
        <taxon>Synechococcales</taxon>
        <taxon>Prochlorococcaceae</taxon>
        <taxon>Prochlorococcus</taxon>
    </lineage>
</organism>
<dbReference type="EMBL" id="CP000554">
    <property type="protein sequence ID" value="ABM79424.1"/>
    <property type="molecule type" value="Genomic_DNA"/>
</dbReference>
<gene>
    <name evidence="2" type="ordered locus">P9303_26941</name>
</gene>
<evidence type="ECO:0000313" key="2">
    <source>
        <dbReference type="EMBL" id="ABM79424.1"/>
    </source>
</evidence>
<accession>A2CD64</accession>
<evidence type="ECO:0000313" key="3">
    <source>
        <dbReference type="Proteomes" id="UP000002274"/>
    </source>
</evidence>
<dbReference type="BioCyc" id="PMAR59922:G1G80-2362-MONOMER"/>
<evidence type="ECO:0000256" key="1">
    <source>
        <dbReference type="SAM" id="MobiDB-lite"/>
    </source>
</evidence>
<dbReference type="HOGENOM" id="CLU_506136_0_0_3"/>
<name>A2CD64_PROM3</name>
<dbReference type="AlphaFoldDB" id="A2CD64"/>
<dbReference type="KEGG" id="pmf:P9303_26941"/>
<dbReference type="InterPro" id="IPR021787">
    <property type="entry name" value="DUF3352"/>
</dbReference>
<protein>
    <recommendedName>
        <fullName evidence="4">DUF3352 domain-containing protein</fullName>
    </recommendedName>
</protein>
<dbReference type="Proteomes" id="UP000002274">
    <property type="component" value="Chromosome"/>
</dbReference>
<feature type="region of interest" description="Disordered" evidence="1">
    <location>
        <begin position="518"/>
        <end position="537"/>
    </location>
</feature>
<dbReference type="RefSeq" id="WP_011827267.1">
    <property type="nucleotide sequence ID" value="NC_008820.1"/>
</dbReference>
<dbReference type="STRING" id="59922.P9303_26941"/>
<proteinExistence type="predicted"/>
<reference evidence="2 3" key="1">
    <citation type="journal article" date="2007" name="PLoS Genet.">
        <title>Patterns and implications of gene gain and loss in the evolution of Prochlorococcus.</title>
        <authorList>
            <person name="Kettler G.C."/>
            <person name="Martiny A.C."/>
            <person name="Huang K."/>
            <person name="Zucker J."/>
            <person name="Coleman M.L."/>
            <person name="Rodrigue S."/>
            <person name="Chen F."/>
            <person name="Lapidus A."/>
            <person name="Ferriera S."/>
            <person name="Johnson J."/>
            <person name="Steglich C."/>
            <person name="Church G.M."/>
            <person name="Richardson P."/>
            <person name="Chisholm S.W."/>
        </authorList>
    </citation>
    <scope>NUCLEOTIDE SEQUENCE [LARGE SCALE GENOMIC DNA]</scope>
    <source>
        <strain evidence="2 3">MIT 9303</strain>
    </source>
</reference>